<keyword evidence="3" id="KW-0328">Glycosyltransferase</keyword>
<keyword evidence="11" id="KW-1185">Reference proteome</keyword>
<protein>
    <submittedName>
        <fullName evidence="10">Uncharacterized protein</fullName>
    </submittedName>
</protein>
<evidence type="ECO:0000256" key="2">
    <source>
        <dbReference type="ARBA" id="ARBA00009486"/>
    </source>
</evidence>
<keyword evidence="5" id="KW-0812">Transmembrane</keyword>
<dbReference type="RefSeq" id="XP_066831389.1">
    <property type="nucleotide sequence ID" value="XM_066974674.1"/>
</dbReference>
<evidence type="ECO:0000256" key="6">
    <source>
        <dbReference type="ARBA" id="ARBA00022968"/>
    </source>
</evidence>
<comment type="subcellular location">
    <subcellularLocation>
        <location evidence="1">Membrane</location>
        <topology evidence="1">Single-pass type II membrane protein</topology>
    </subcellularLocation>
</comment>
<dbReference type="InterPro" id="IPR021988">
    <property type="entry name" value="BMT1"/>
</dbReference>
<keyword evidence="6" id="KW-0735">Signal-anchor</keyword>
<evidence type="ECO:0000256" key="7">
    <source>
        <dbReference type="ARBA" id="ARBA00022989"/>
    </source>
</evidence>
<dbReference type="Pfam" id="PF12141">
    <property type="entry name" value="BMT"/>
    <property type="match status" value="1"/>
</dbReference>
<evidence type="ECO:0000256" key="5">
    <source>
        <dbReference type="ARBA" id="ARBA00022692"/>
    </source>
</evidence>
<evidence type="ECO:0000256" key="1">
    <source>
        <dbReference type="ARBA" id="ARBA00004606"/>
    </source>
</evidence>
<keyword evidence="7" id="KW-1133">Transmembrane helix</keyword>
<gene>
    <name evidence="10" type="ORF">LODBEIA_P44510</name>
</gene>
<proteinExistence type="inferred from homology"/>
<dbReference type="GeneID" id="92209647"/>
<dbReference type="EMBL" id="OZ022409">
    <property type="protein sequence ID" value="CAK9440351.1"/>
    <property type="molecule type" value="Genomic_DNA"/>
</dbReference>
<keyword evidence="8" id="KW-0472">Membrane</keyword>
<comment type="similarity">
    <text evidence="2">Belongs to the BMT family.</text>
</comment>
<name>A0ABP0ZQ19_9ASCO</name>
<reference evidence="10 11" key="1">
    <citation type="submission" date="2024-03" db="EMBL/GenBank/DDBJ databases">
        <authorList>
            <person name="Brejova B."/>
        </authorList>
    </citation>
    <scope>NUCLEOTIDE SEQUENCE [LARGE SCALE GENOMIC DNA]</scope>
    <source>
        <strain evidence="10 11">CBS 14171</strain>
    </source>
</reference>
<organism evidence="10 11">
    <name type="scientific">Lodderomyces beijingensis</name>
    <dbReference type="NCBI Taxonomy" id="1775926"/>
    <lineage>
        <taxon>Eukaryota</taxon>
        <taxon>Fungi</taxon>
        <taxon>Dikarya</taxon>
        <taxon>Ascomycota</taxon>
        <taxon>Saccharomycotina</taxon>
        <taxon>Pichiomycetes</taxon>
        <taxon>Debaryomycetaceae</taxon>
        <taxon>Candida/Lodderomyces clade</taxon>
        <taxon>Lodderomyces</taxon>
    </lineage>
</organism>
<accession>A0ABP0ZQ19</accession>
<evidence type="ECO:0000256" key="3">
    <source>
        <dbReference type="ARBA" id="ARBA00022676"/>
    </source>
</evidence>
<evidence type="ECO:0000256" key="4">
    <source>
        <dbReference type="ARBA" id="ARBA00022679"/>
    </source>
</evidence>
<evidence type="ECO:0000313" key="10">
    <source>
        <dbReference type="EMBL" id="CAK9440351.1"/>
    </source>
</evidence>
<evidence type="ECO:0000256" key="9">
    <source>
        <dbReference type="ARBA" id="ARBA00023316"/>
    </source>
</evidence>
<sequence>MLITKRYKQRLLIFTGASIIALLYFIFSGDFTHLLSRLSLSNFQAVADKTIIPSGFIHSEAEIAASVNSGKQRGWKIWQGSHFKQAQYEDPSLSPKRARYHAVNFTLFNSKKDIGLDLDNCKSLQEEKSVYVDRAQDMKSDMHEILTKVLYDLESEKSEYFNDLKPFILPELKLQLMLNVVDRFWYRIAGSSVWLQDFGVHYMISRILYSPKGVRNQPIISLTYAQIYDKDWKEIVGARLIVPPLKQGDPEADEDTDEGTILRFMKFPHFVKIPFWHDIDHLDGRYYGPEDPRLILVKNSRGYDEPLIVYNSFYGVMEPFDDDEDSKSPKQYDFYRSLFMCWPWQFEEDGKYVKTVGLKIENAETLKIQKNWTPFISHIARKETGYDTHIRFVNRWANLDVLKCDFDGNCQFEYRLDEKLSLKNQIGPLRGGTQLFNLHSILPEHLKANKEREIYVGFARAHLDNCGCGSVMYRPNLVIVVRDSWNYKPRYMITHVSSSLSLDIPVGGWDILYPENVCLRSSILIPNGISMWHARFDPHGKILEDYLTLTFSIADNTVQRINIRGLLQVIDQMGVLESGKDKSEPISEFRVTNDNIVCALDSSTKFCEKYGQEMQPKTLKDYEEDHEGLVLDKKKLEYFKLARHYNFRGSDAYV</sequence>
<keyword evidence="9" id="KW-0961">Cell wall biogenesis/degradation</keyword>
<evidence type="ECO:0000313" key="11">
    <source>
        <dbReference type="Proteomes" id="UP001497383"/>
    </source>
</evidence>
<evidence type="ECO:0000256" key="8">
    <source>
        <dbReference type="ARBA" id="ARBA00023136"/>
    </source>
</evidence>
<keyword evidence="4" id="KW-0808">Transferase</keyword>
<dbReference type="Proteomes" id="UP001497383">
    <property type="component" value="Chromosome 5"/>
</dbReference>